<gene>
    <name evidence="1" type="ORF">MGAL_10B018831</name>
</gene>
<keyword evidence="2" id="KW-1185">Reference proteome</keyword>
<accession>A0A8B6D5K5</accession>
<dbReference type="InterPro" id="IPR043472">
    <property type="entry name" value="Macro_dom-like"/>
</dbReference>
<dbReference type="OrthoDB" id="10266717at2759"/>
<dbReference type="Gene3D" id="3.40.220.10">
    <property type="entry name" value="Leucine Aminopeptidase, subunit E, domain 1"/>
    <property type="match status" value="1"/>
</dbReference>
<name>A0A8B6D5K5_MYTGA</name>
<evidence type="ECO:0000313" key="2">
    <source>
        <dbReference type="Proteomes" id="UP000596742"/>
    </source>
</evidence>
<protein>
    <submittedName>
        <fullName evidence="1">Uncharacterized protein</fullName>
    </submittedName>
</protein>
<dbReference type="EMBL" id="UYJE01002976">
    <property type="protein sequence ID" value="VDI15417.1"/>
    <property type="molecule type" value="Genomic_DNA"/>
</dbReference>
<dbReference type="Proteomes" id="UP000596742">
    <property type="component" value="Unassembled WGS sequence"/>
</dbReference>
<evidence type="ECO:0000313" key="1">
    <source>
        <dbReference type="EMBL" id="VDI15417.1"/>
    </source>
</evidence>
<reference evidence="1" key="1">
    <citation type="submission" date="2018-11" db="EMBL/GenBank/DDBJ databases">
        <authorList>
            <person name="Alioto T."/>
            <person name="Alioto T."/>
        </authorList>
    </citation>
    <scope>NUCLEOTIDE SEQUENCE</scope>
</reference>
<organism evidence="1 2">
    <name type="scientific">Mytilus galloprovincialis</name>
    <name type="common">Mediterranean mussel</name>
    <dbReference type="NCBI Taxonomy" id="29158"/>
    <lineage>
        <taxon>Eukaryota</taxon>
        <taxon>Metazoa</taxon>
        <taxon>Spiralia</taxon>
        <taxon>Lophotrochozoa</taxon>
        <taxon>Mollusca</taxon>
        <taxon>Bivalvia</taxon>
        <taxon>Autobranchia</taxon>
        <taxon>Pteriomorphia</taxon>
        <taxon>Mytilida</taxon>
        <taxon>Mytiloidea</taxon>
        <taxon>Mytilidae</taxon>
        <taxon>Mytilinae</taxon>
        <taxon>Mytilus</taxon>
    </lineage>
</organism>
<comment type="caution">
    <text evidence="1">The sequence shown here is derived from an EMBL/GenBank/DDBJ whole genome shotgun (WGS) entry which is preliminary data.</text>
</comment>
<sequence length="168" mass="19429">MNLVRFRYGDLLTISDVDVICHQVNCLTTKPHGLSKYIADEIPWSDIYSKRRSVRSRNLAVEKDRGVPGSIRRLGRVVCFQAQWDFGGPKEGRRISPHVDSRENREKWFKNCLYELGLMEEQKIGMPFKLGCGLAKGHWPTYLKMIKNYSQNENDIPISRRLYSLAPG</sequence>
<dbReference type="AlphaFoldDB" id="A0A8B6D5K5"/>
<dbReference type="SUPFAM" id="SSF52949">
    <property type="entry name" value="Macro domain-like"/>
    <property type="match status" value="1"/>
</dbReference>
<proteinExistence type="predicted"/>